<feature type="transmembrane region" description="Helical" evidence="6">
    <location>
        <begin position="103"/>
        <end position="125"/>
    </location>
</feature>
<dbReference type="AlphaFoldDB" id="A0A8J3Y9P8"/>
<gene>
    <name evidence="8" type="ORF">Sya03_31420</name>
</gene>
<evidence type="ECO:0000256" key="5">
    <source>
        <dbReference type="ARBA" id="ARBA00023251"/>
    </source>
</evidence>
<evidence type="ECO:0000313" key="9">
    <source>
        <dbReference type="Proteomes" id="UP000652013"/>
    </source>
</evidence>
<evidence type="ECO:0000256" key="2">
    <source>
        <dbReference type="ARBA" id="ARBA00022692"/>
    </source>
</evidence>
<evidence type="ECO:0000256" key="4">
    <source>
        <dbReference type="ARBA" id="ARBA00023136"/>
    </source>
</evidence>
<proteinExistence type="inferred from homology"/>
<comment type="subcellular location">
    <subcellularLocation>
        <location evidence="6">Cell membrane</location>
        <topology evidence="6">Multi-pass membrane protein</topology>
    </subcellularLocation>
    <subcellularLocation>
        <location evidence="1">Membrane</location>
        <topology evidence="1">Multi-pass membrane protein</topology>
    </subcellularLocation>
</comment>
<dbReference type="Proteomes" id="UP000652013">
    <property type="component" value="Unassembled WGS sequence"/>
</dbReference>
<dbReference type="Pfam" id="PF01061">
    <property type="entry name" value="ABC2_membrane"/>
    <property type="match status" value="1"/>
</dbReference>
<reference evidence="8" key="1">
    <citation type="submission" date="2021-01" db="EMBL/GenBank/DDBJ databases">
        <title>Whole genome shotgun sequence of Spirilliplanes yamanashiensis NBRC 15828.</title>
        <authorList>
            <person name="Komaki H."/>
            <person name="Tamura T."/>
        </authorList>
    </citation>
    <scope>NUCLEOTIDE SEQUENCE</scope>
    <source>
        <strain evidence="8">NBRC 15828</strain>
    </source>
</reference>
<sequence length="253" mass="25574">MTTLARHGWVLAGRSLAKSARNPGPAVNAIVTPTLFLVLFLYLFGGAVSGSTGDYLQYLFPGILVMGAGLAGLLSTGAGLAADLRNGVTDRLRSMPIARVAPLLGSVLADVARYLVAVAALFAVASLLGFRPQGGPVAALAAAGLAVTFGFALSWVAVWIGALARNESAVLAFSFIALLPLQLGTSLAAPVATLPGWLGAWAGVNPVTHAMDACRALLAGAPAAAPVTATLLWSAGLVAVFCPLAVLAYTREG</sequence>
<dbReference type="PANTHER" id="PTHR43229:SF2">
    <property type="entry name" value="NODULATION PROTEIN J"/>
    <property type="match status" value="1"/>
</dbReference>
<keyword evidence="9" id="KW-1185">Reference proteome</keyword>
<dbReference type="EMBL" id="BOOY01000025">
    <property type="protein sequence ID" value="GIJ03790.1"/>
    <property type="molecule type" value="Genomic_DNA"/>
</dbReference>
<feature type="transmembrane region" description="Helical" evidence="6">
    <location>
        <begin position="169"/>
        <end position="189"/>
    </location>
</feature>
<dbReference type="InterPro" id="IPR047817">
    <property type="entry name" value="ABC2_TM_bact-type"/>
</dbReference>
<keyword evidence="6" id="KW-0813">Transport</keyword>
<dbReference type="InterPro" id="IPR051784">
    <property type="entry name" value="Nod_factor_ABC_transporter"/>
</dbReference>
<feature type="domain" description="ABC transmembrane type-2" evidence="7">
    <location>
        <begin position="24"/>
        <end position="252"/>
    </location>
</feature>
<evidence type="ECO:0000259" key="7">
    <source>
        <dbReference type="PROSITE" id="PS51012"/>
    </source>
</evidence>
<name>A0A8J3Y9P8_9ACTN</name>
<dbReference type="GO" id="GO:0140359">
    <property type="term" value="F:ABC-type transporter activity"/>
    <property type="evidence" value="ECO:0007669"/>
    <property type="project" value="InterPro"/>
</dbReference>
<keyword evidence="3 6" id="KW-1133">Transmembrane helix</keyword>
<protein>
    <recommendedName>
        <fullName evidence="6">Transport permease protein</fullName>
    </recommendedName>
</protein>
<evidence type="ECO:0000313" key="8">
    <source>
        <dbReference type="EMBL" id="GIJ03790.1"/>
    </source>
</evidence>
<keyword evidence="2 6" id="KW-0812">Transmembrane</keyword>
<dbReference type="GO" id="GO:0043190">
    <property type="term" value="C:ATP-binding cassette (ABC) transporter complex"/>
    <property type="evidence" value="ECO:0007669"/>
    <property type="project" value="InterPro"/>
</dbReference>
<dbReference type="InterPro" id="IPR000412">
    <property type="entry name" value="ABC_2_transport"/>
</dbReference>
<comment type="caution">
    <text evidence="8">The sequence shown here is derived from an EMBL/GenBank/DDBJ whole genome shotgun (WGS) entry which is preliminary data.</text>
</comment>
<feature type="transmembrane region" description="Helical" evidence="6">
    <location>
        <begin position="231"/>
        <end position="250"/>
    </location>
</feature>
<dbReference type="InterPro" id="IPR013525">
    <property type="entry name" value="ABC2_TM"/>
</dbReference>
<feature type="transmembrane region" description="Helical" evidence="6">
    <location>
        <begin position="137"/>
        <end position="162"/>
    </location>
</feature>
<accession>A0A8J3Y9P8</accession>
<feature type="transmembrane region" description="Helical" evidence="6">
    <location>
        <begin position="26"/>
        <end position="46"/>
    </location>
</feature>
<organism evidence="8 9">
    <name type="scientific">Spirilliplanes yamanashiensis</name>
    <dbReference type="NCBI Taxonomy" id="42233"/>
    <lineage>
        <taxon>Bacteria</taxon>
        <taxon>Bacillati</taxon>
        <taxon>Actinomycetota</taxon>
        <taxon>Actinomycetes</taxon>
        <taxon>Micromonosporales</taxon>
        <taxon>Micromonosporaceae</taxon>
        <taxon>Spirilliplanes</taxon>
    </lineage>
</organism>
<dbReference type="RefSeq" id="WP_203939057.1">
    <property type="nucleotide sequence ID" value="NZ_BAAAGJ010000002.1"/>
</dbReference>
<dbReference type="GO" id="GO:0046677">
    <property type="term" value="P:response to antibiotic"/>
    <property type="evidence" value="ECO:0007669"/>
    <property type="project" value="UniProtKB-KW"/>
</dbReference>
<feature type="transmembrane region" description="Helical" evidence="6">
    <location>
        <begin position="58"/>
        <end position="82"/>
    </location>
</feature>
<comment type="similarity">
    <text evidence="6">Belongs to the ABC-2 integral membrane protein family.</text>
</comment>
<evidence type="ECO:0000256" key="1">
    <source>
        <dbReference type="ARBA" id="ARBA00004141"/>
    </source>
</evidence>
<dbReference type="PROSITE" id="PS51012">
    <property type="entry name" value="ABC_TM2"/>
    <property type="match status" value="1"/>
</dbReference>
<evidence type="ECO:0000256" key="6">
    <source>
        <dbReference type="RuleBase" id="RU361157"/>
    </source>
</evidence>
<keyword evidence="5" id="KW-0046">Antibiotic resistance</keyword>
<keyword evidence="4 6" id="KW-0472">Membrane</keyword>
<dbReference type="PIRSF" id="PIRSF006648">
    <property type="entry name" value="DrrB"/>
    <property type="match status" value="1"/>
</dbReference>
<evidence type="ECO:0000256" key="3">
    <source>
        <dbReference type="ARBA" id="ARBA00022989"/>
    </source>
</evidence>
<keyword evidence="6" id="KW-1003">Cell membrane</keyword>
<dbReference type="PANTHER" id="PTHR43229">
    <property type="entry name" value="NODULATION PROTEIN J"/>
    <property type="match status" value="1"/>
</dbReference>